<evidence type="ECO:0000256" key="2">
    <source>
        <dbReference type="SAM" id="SignalP"/>
    </source>
</evidence>
<name>A0A9X4RA01_9BURK</name>
<comment type="caution">
    <text evidence="4">The sequence shown here is derived from an EMBL/GenBank/DDBJ whole genome shotgun (WGS) entry which is preliminary data.</text>
</comment>
<feature type="domain" description="Solute-binding protein family 3/N-terminal" evidence="3">
    <location>
        <begin position="25"/>
        <end position="254"/>
    </location>
</feature>
<dbReference type="PROSITE" id="PS51257">
    <property type="entry name" value="PROKAR_LIPOPROTEIN"/>
    <property type="match status" value="1"/>
</dbReference>
<dbReference type="Pfam" id="PF00497">
    <property type="entry name" value="SBP_bac_3"/>
    <property type="match status" value="1"/>
</dbReference>
<evidence type="ECO:0000313" key="4">
    <source>
        <dbReference type="EMBL" id="MDG0864958.1"/>
    </source>
</evidence>
<evidence type="ECO:0000256" key="1">
    <source>
        <dbReference type="ARBA" id="ARBA00022729"/>
    </source>
</evidence>
<keyword evidence="1 2" id="KW-0732">Signal</keyword>
<dbReference type="SUPFAM" id="SSF53850">
    <property type="entry name" value="Periplasmic binding protein-like II"/>
    <property type="match status" value="1"/>
</dbReference>
<dbReference type="Gene3D" id="3.40.190.10">
    <property type="entry name" value="Periplasmic binding protein-like II"/>
    <property type="match status" value="2"/>
</dbReference>
<evidence type="ECO:0000259" key="3">
    <source>
        <dbReference type="SMART" id="SM00062"/>
    </source>
</evidence>
<evidence type="ECO:0000313" key="5">
    <source>
        <dbReference type="Proteomes" id="UP001152766"/>
    </source>
</evidence>
<keyword evidence="5" id="KW-1185">Reference proteome</keyword>
<dbReference type="EMBL" id="SGUG01000046">
    <property type="protein sequence ID" value="MDG0864958.1"/>
    <property type="molecule type" value="Genomic_DNA"/>
</dbReference>
<proteinExistence type="predicted"/>
<feature type="signal peptide" evidence="2">
    <location>
        <begin position="1"/>
        <end position="20"/>
    </location>
</feature>
<accession>A0A9X4RA01</accession>
<gene>
    <name evidence="4" type="ORF">EXJ73_21080</name>
</gene>
<feature type="chain" id="PRO_5040946560" evidence="2">
    <location>
        <begin position="21"/>
        <end position="254"/>
    </location>
</feature>
<dbReference type="PANTHER" id="PTHR35936">
    <property type="entry name" value="MEMBRANE-BOUND LYTIC MUREIN TRANSGLYCOSYLASE F"/>
    <property type="match status" value="1"/>
</dbReference>
<dbReference type="Proteomes" id="UP001152766">
    <property type="component" value="Unassembled WGS sequence"/>
</dbReference>
<sequence length="254" mass="28637">MPWRHLLTACALGAALSCAAQDITVLRTVAQSGNLPKFNVGDAHRPGFCVEMLHAIEATDSALRFEGLEQALPLKRIAGLLESGRVDVFCGLARTPAREAKISFLPHIVYVTRHKLAVRADDPLRIHKLEDLRRLSPDEPVMVNRSSAYEQILLDVGRIPLDASLSDPITSLRKLVNHRGRAYYFSDMELNYYIQRDQLQDKVRLLPQVFHEDRPLFAYRQDLPQAAVERLRGALDRLQADGSLHRIAARYGAR</sequence>
<dbReference type="PANTHER" id="PTHR35936:SF19">
    <property type="entry name" value="AMINO-ACID-BINDING PROTEIN YXEM-RELATED"/>
    <property type="match status" value="1"/>
</dbReference>
<reference evidence="4" key="1">
    <citation type="submission" date="2019-02" db="EMBL/GenBank/DDBJ databases">
        <title>Draft genome of the type strain Pelomonas aquatica CCUG 52575T.</title>
        <authorList>
            <person name="Gomila M."/>
            <person name="Lalucat J."/>
        </authorList>
    </citation>
    <scope>NUCLEOTIDE SEQUENCE</scope>
    <source>
        <strain evidence="4">CCUG 52575</strain>
    </source>
</reference>
<dbReference type="SMART" id="SM00062">
    <property type="entry name" value="PBPb"/>
    <property type="match status" value="1"/>
</dbReference>
<protein>
    <submittedName>
        <fullName evidence="4">ABC transporter substrate-binding protein</fullName>
    </submittedName>
</protein>
<dbReference type="InterPro" id="IPR001638">
    <property type="entry name" value="Solute-binding_3/MltF_N"/>
</dbReference>
<dbReference type="AlphaFoldDB" id="A0A9X4RA01"/>
<organism evidence="4 5">
    <name type="scientific">Pelomonas aquatica</name>
    <dbReference type="NCBI Taxonomy" id="431058"/>
    <lineage>
        <taxon>Bacteria</taxon>
        <taxon>Pseudomonadati</taxon>
        <taxon>Pseudomonadota</taxon>
        <taxon>Betaproteobacteria</taxon>
        <taxon>Burkholderiales</taxon>
        <taxon>Sphaerotilaceae</taxon>
        <taxon>Roseateles</taxon>
    </lineage>
</organism>
<dbReference type="RefSeq" id="WP_268146093.1">
    <property type="nucleotide sequence ID" value="NZ_JAPPUW010000001.1"/>
</dbReference>